<organism evidence="2 3">
    <name type="scientific">Pseudoflavonifractor capillosus ATCC 29799</name>
    <dbReference type="NCBI Taxonomy" id="411467"/>
    <lineage>
        <taxon>Bacteria</taxon>
        <taxon>Bacillati</taxon>
        <taxon>Bacillota</taxon>
        <taxon>Clostridia</taxon>
        <taxon>Eubacteriales</taxon>
        <taxon>Oscillospiraceae</taxon>
        <taxon>Pseudoflavonifractor</taxon>
    </lineage>
</organism>
<proteinExistence type="predicted"/>
<reference evidence="2 3" key="1">
    <citation type="submission" date="2007-04" db="EMBL/GenBank/DDBJ databases">
        <authorList>
            <person name="Fulton L."/>
            <person name="Clifton S."/>
            <person name="Fulton B."/>
            <person name="Xu J."/>
            <person name="Minx P."/>
            <person name="Pepin K.H."/>
            <person name="Johnson M."/>
            <person name="Thiruvilangam P."/>
            <person name="Bhonagiri V."/>
            <person name="Nash W.E."/>
            <person name="Mardis E.R."/>
            <person name="Wilson R.K."/>
        </authorList>
    </citation>
    <scope>NUCLEOTIDE SEQUENCE [LARGE SCALE GENOMIC DNA]</scope>
    <source>
        <strain evidence="2 3">ATCC 29799</strain>
    </source>
</reference>
<gene>
    <name evidence="2" type="ORF">BACCAP_02670</name>
</gene>
<sequence>MAFGAGSVAARLGARQRDGNLTPAEVLAAVRMVLLAGLGDVDHYLHRFLLRRIRDRGLRYRGSAGGGKGDRSGLAEDRRALAGGRFRYRSGRSGGDAGLNLGRGGLTGRRAGGDTGLDLAGCRLAGGHTGRRGRCTRSTGTEQHQGEQQGKQTSFQGTHGKTLLFCASSIDTAGSEEGRKEAKHPEGRWNRK</sequence>
<feature type="region of interest" description="Disordered" evidence="1">
    <location>
        <begin position="128"/>
        <end position="192"/>
    </location>
</feature>
<protein>
    <submittedName>
        <fullName evidence="2">Uncharacterized protein</fullName>
    </submittedName>
</protein>
<name>A6NWS7_9FIRM</name>
<dbReference type="Proteomes" id="UP000003639">
    <property type="component" value="Unassembled WGS sequence"/>
</dbReference>
<evidence type="ECO:0000313" key="3">
    <source>
        <dbReference type="Proteomes" id="UP000003639"/>
    </source>
</evidence>
<feature type="compositionally biased region" description="Basic and acidic residues" evidence="1">
    <location>
        <begin position="176"/>
        <end position="192"/>
    </location>
</feature>
<feature type="compositionally biased region" description="Low complexity" evidence="1">
    <location>
        <begin position="136"/>
        <end position="153"/>
    </location>
</feature>
<dbReference type="AlphaFoldDB" id="A6NWS7"/>
<evidence type="ECO:0000256" key="1">
    <source>
        <dbReference type="SAM" id="MobiDB-lite"/>
    </source>
</evidence>
<dbReference type="STRING" id="411467.BACCAP_02670"/>
<keyword evidence="3" id="KW-1185">Reference proteome</keyword>
<accession>A6NWS7</accession>
<evidence type="ECO:0000313" key="2">
    <source>
        <dbReference type="EMBL" id="EDM99613.1"/>
    </source>
</evidence>
<reference evidence="2 3" key="2">
    <citation type="submission" date="2007-06" db="EMBL/GenBank/DDBJ databases">
        <title>Draft genome sequence of Pseudoflavonifractor capillosus ATCC 29799.</title>
        <authorList>
            <person name="Sudarsanam P."/>
            <person name="Ley R."/>
            <person name="Guruge J."/>
            <person name="Turnbaugh P.J."/>
            <person name="Mahowald M."/>
            <person name="Liep D."/>
            <person name="Gordon J."/>
        </authorList>
    </citation>
    <scope>NUCLEOTIDE SEQUENCE [LARGE SCALE GENOMIC DNA]</scope>
    <source>
        <strain evidence="2 3">ATCC 29799</strain>
    </source>
</reference>
<comment type="caution">
    <text evidence="2">The sequence shown here is derived from an EMBL/GenBank/DDBJ whole genome shotgun (WGS) entry which is preliminary data.</text>
</comment>
<dbReference type="EMBL" id="AAXG02000016">
    <property type="protein sequence ID" value="EDM99613.1"/>
    <property type="molecule type" value="Genomic_DNA"/>
</dbReference>